<dbReference type="AlphaFoldDB" id="B0T892"/>
<dbReference type="KEGG" id="cak:Caul_0660"/>
<dbReference type="STRING" id="366602.Caul_0660"/>
<dbReference type="eggNOG" id="ENOG502ZBEQ">
    <property type="taxonomic scope" value="Bacteria"/>
</dbReference>
<gene>
    <name evidence="2" type="ordered locus">Caul_0660</name>
</gene>
<protein>
    <submittedName>
        <fullName evidence="2">Uncharacterized protein</fullName>
    </submittedName>
</protein>
<dbReference type="HOGENOM" id="CLU_686621_0_0_5"/>
<feature type="region of interest" description="Disordered" evidence="1">
    <location>
        <begin position="1"/>
        <end position="24"/>
    </location>
</feature>
<organism evidence="2">
    <name type="scientific">Caulobacter sp. (strain K31)</name>
    <dbReference type="NCBI Taxonomy" id="366602"/>
    <lineage>
        <taxon>Bacteria</taxon>
        <taxon>Pseudomonadati</taxon>
        <taxon>Pseudomonadota</taxon>
        <taxon>Alphaproteobacteria</taxon>
        <taxon>Caulobacterales</taxon>
        <taxon>Caulobacteraceae</taxon>
        <taxon>Caulobacter</taxon>
    </lineage>
</organism>
<dbReference type="EMBL" id="CP000927">
    <property type="protein sequence ID" value="ABZ69793.1"/>
    <property type="molecule type" value="Genomic_DNA"/>
</dbReference>
<accession>B0T892</accession>
<name>B0T892_CAUSK</name>
<proteinExistence type="predicted"/>
<sequence length="391" mass="44264">MTSAISRGTPFLSARRKPRPVNKSDRLTRSLRALERTASTSRVLNLLAIQAQSGHRPEHAEAPLFRNRILNSALVVKHRLRTDDIFLFDEVRPNATKIIIPFERSDLALGGQSFFVGQRGWVDLLREACNEHTDMARDLATLRLIDQLPSLDPFLLREHLRRNGLTVAPTYFALSGADLEQMQGFVSVQIERLIDLAYRDAGRVVAGAHAARLVAALLSTDVDERLEPLRETLVMDGESFKEGVFSWKGFLYYKWMLTRLWPELNVVGDEIARLTVTGAREPETVRYVDETRKRLRQGILVERKAILRSLDIYDRAFEDMIANGRPQAFRAFLLRAPDMFLSLGEKVGVIAHIASFWRYRFPLGQPLVADIDEAVDILQDFDAGLSASLAI</sequence>
<evidence type="ECO:0000256" key="1">
    <source>
        <dbReference type="SAM" id="MobiDB-lite"/>
    </source>
</evidence>
<evidence type="ECO:0000313" key="2">
    <source>
        <dbReference type="EMBL" id="ABZ69793.1"/>
    </source>
</evidence>
<reference evidence="2" key="1">
    <citation type="submission" date="2008-01" db="EMBL/GenBank/DDBJ databases">
        <title>Complete sequence of chromosome of Caulobacter sp. K31.</title>
        <authorList>
            <consortium name="US DOE Joint Genome Institute"/>
            <person name="Copeland A."/>
            <person name="Lucas S."/>
            <person name="Lapidus A."/>
            <person name="Barry K."/>
            <person name="Glavina del Rio T."/>
            <person name="Dalin E."/>
            <person name="Tice H."/>
            <person name="Pitluck S."/>
            <person name="Bruce D."/>
            <person name="Goodwin L."/>
            <person name="Thompson L.S."/>
            <person name="Brettin T."/>
            <person name="Detter J.C."/>
            <person name="Han C."/>
            <person name="Schmutz J."/>
            <person name="Larimer F."/>
            <person name="Land M."/>
            <person name="Hauser L."/>
            <person name="Kyrpides N."/>
            <person name="Kim E."/>
            <person name="Stephens C."/>
            <person name="Richardson P."/>
        </authorList>
    </citation>
    <scope>NUCLEOTIDE SEQUENCE [LARGE SCALE GENOMIC DNA]</scope>
    <source>
        <strain evidence="2">K31</strain>
    </source>
</reference>